<dbReference type="Gene3D" id="3.40.50.1010">
    <property type="entry name" value="5'-nuclease"/>
    <property type="match status" value="1"/>
</dbReference>
<reference evidence="2" key="1">
    <citation type="submission" date="2012-01" db="EMBL/GenBank/DDBJ databases">
        <title>The Genome Sequence of Treponema denticola OTK.</title>
        <authorList>
            <consortium name="The Broad Institute Genome Sequencing Platform"/>
            <person name="Earl A."/>
            <person name="Ward D."/>
            <person name="Feldgarden M."/>
            <person name="Gevers D."/>
            <person name="Blanton J.M."/>
            <person name="Fenno C.J."/>
            <person name="Baranova O.V."/>
            <person name="Mathney J."/>
            <person name="Dewhirst F.E."/>
            <person name="Izard J."/>
            <person name="Young S.K."/>
            <person name="Zeng Q."/>
            <person name="Gargeya S."/>
            <person name="Fitzgerald M."/>
            <person name="Haas B."/>
            <person name="Abouelleil A."/>
            <person name="Alvarado L."/>
            <person name="Arachchi H.M."/>
            <person name="Berlin A."/>
            <person name="Chapman S.B."/>
            <person name="Gearin G."/>
            <person name="Goldberg J."/>
            <person name="Griggs A."/>
            <person name="Gujja S."/>
            <person name="Hansen M."/>
            <person name="Heiman D."/>
            <person name="Howarth C."/>
            <person name="Larimer J."/>
            <person name="Lui A."/>
            <person name="MacDonald P.J.P."/>
            <person name="McCowen C."/>
            <person name="Montmayeur A."/>
            <person name="Murphy C."/>
            <person name="Neiman D."/>
            <person name="Pearson M."/>
            <person name="Priest M."/>
            <person name="Roberts A."/>
            <person name="Saif S."/>
            <person name="Shea T."/>
            <person name="Sisk P."/>
            <person name="Stolte C."/>
            <person name="Sykes S."/>
            <person name="Wortman J."/>
            <person name="Nusbaum C."/>
            <person name="Birren B."/>
        </authorList>
    </citation>
    <scope>NUCLEOTIDE SEQUENCE [LARGE SCALE GENOMIC DNA]</scope>
    <source>
        <strain evidence="2">OTK</strain>
    </source>
</reference>
<dbReference type="PANTHER" id="PTHR36173:SF2">
    <property type="entry name" value="RIBONUCLEASE VAPC16"/>
    <property type="match status" value="1"/>
</dbReference>
<dbReference type="CDD" id="cd09872">
    <property type="entry name" value="PIN_Sll0205-like"/>
    <property type="match status" value="1"/>
</dbReference>
<dbReference type="InterPro" id="IPR052919">
    <property type="entry name" value="TA_system_RNase"/>
</dbReference>
<sequence length="129" mass="15287">MKYLLDTHTILWYLFGNDRLSKSAKDIIESNVCFYSYASFWEISIKQSKKKLEFTHTVYEIDEMCRRAGFIKLPITLDDFNRIRNLPFQDNVKHNDPFDRILISQALENDLTIVTTDGNIPLYDVKTIW</sequence>
<organism evidence="2">
    <name type="scientific">Treponema denticola OTK</name>
    <dbReference type="NCBI Taxonomy" id="999434"/>
    <lineage>
        <taxon>Bacteria</taxon>
        <taxon>Pseudomonadati</taxon>
        <taxon>Spirochaetota</taxon>
        <taxon>Spirochaetia</taxon>
        <taxon>Spirochaetales</taxon>
        <taxon>Treponemataceae</taxon>
        <taxon>Treponema</taxon>
    </lineage>
</organism>
<dbReference type="InterPro" id="IPR002716">
    <property type="entry name" value="PIN_dom"/>
</dbReference>
<dbReference type="PATRIC" id="fig|999434.4.peg.994"/>
<comment type="caution">
    <text evidence="2">The sequence shown here is derived from an EMBL/GenBank/DDBJ whole genome shotgun (WGS) entry which is preliminary data.</text>
</comment>
<dbReference type="PANTHER" id="PTHR36173">
    <property type="entry name" value="RIBONUCLEASE VAPC16-RELATED"/>
    <property type="match status" value="1"/>
</dbReference>
<dbReference type="AlphaFoldDB" id="A0A0F6MSH2"/>
<dbReference type="Pfam" id="PF01850">
    <property type="entry name" value="PIN"/>
    <property type="match status" value="1"/>
</dbReference>
<dbReference type="EMBL" id="AGDY01000004">
    <property type="protein sequence ID" value="EMB23816.1"/>
    <property type="molecule type" value="Genomic_DNA"/>
</dbReference>
<dbReference type="SUPFAM" id="SSF88723">
    <property type="entry name" value="PIN domain-like"/>
    <property type="match status" value="1"/>
</dbReference>
<dbReference type="HOGENOM" id="CLU_129890_0_1_12"/>
<name>A0A0F6MSH2_TREDN</name>
<dbReference type="InterPro" id="IPR029060">
    <property type="entry name" value="PIN-like_dom_sf"/>
</dbReference>
<dbReference type="RefSeq" id="WP_002691446.1">
    <property type="nucleotide sequence ID" value="NZ_CM001797.1"/>
</dbReference>
<protein>
    <recommendedName>
        <fullName evidence="1">PIN domain-containing protein</fullName>
    </recommendedName>
</protein>
<dbReference type="Proteomes" id="UP000011701">
    <property type="component" value="Chromosome"/>
</dbReference>
<gene>
    <name evidence="2" type="ORF">HMPREF9723_00954</name>
</gene>
<feature type="domain" description="PIN" evidence="1">
    <location>
        <begin position="3"/>
        <end position="121"/>
    </location>
</feature>
<evidence type="ECO:0000259" key="1">
    <source>
        <dbReference type="Pfam" id="PF01850"/>
    </source>
</evidence>
<accession>A0A0F6MSH2</accession>
<evidence type="ECO:0000313" key="2">
    <source>
        <dbReference type="EMBL" id="EMB23816.1"/>
    </source>
</evidence>
<proteinExistence type="predicted"/>
<dbReference type="InterPro" id="IPR041705">
    <property type="entry name" value="PIN_Sll0205"/>
</dbReference>